<dbReference type="InterPro" id="IPR015422">
    <property type="entry name" value="PyrdxlP-dep_Trfase_small"/>
</dbReference>
<reference evidence="9 10" key="1">
    <citation type="journal article" date="2018" name="BMC Genomics">
        <title>The genome of Naegleria lovaniensis, the basis for a comparative approach to unravel pathogenicity factors of the human pathogenic amoeba N. fowleri.</title>
        <authorList>
            <person name="Liechti N."/>
            <person name="Schurch N."/>
            <person name="Bruggmann R."/>
            <person name="Wittwer M."/>
        </authorList>
    </citation>
    <scope>NUCLEOTIDE SEQUENCE [LARGE SCALE GENOMIC DNA]</scope>
    <source>
        <strain evidence="9 10">ATCC 30569</strain>
    </source>
</reference>
<feature type="modified residue" description="N6-(pyridoxal phosphate)lysine" evidence="6">
    <location>
        <position position="368"/>
    </location>
</feature>
<dbReference type="PANTHER" id="PTHR11999:SF70">
    <property type="entry name" value="MIP05841P"/>
    <property type="match status" value="1"/>
</dbReference>
<dbReference type="InterPro" id="IPR010977">
    <property type="entry name" value="Aromatic_deC"/>
</dbReference>
<dbReference type="Proteomes" id="UP000816034">
    <property type="component" value="Unassembled WGS sequence"/>
</dbReference>
<dbReference type="SUPFAM" id="SSF53383">
    <property type="entry name" value="PLP-dependent transferases"/>
    <property type="match status" value="1"/>
</dbReference>
<dbReference type="GO" id="GO:0019752">
    <property type="term" value="P:carboxylic acid metabolic process"/>
    <property type="evidence" value="ECO:0007669"/>
    <property type="project" value="InterPro"/>
</dbReference>
<dbReference type="FunFam" id="3.40.640.10:FF:000025">
    <property type="entry name" value="Histidine decarboxylase"/>
    <property type="match status" value="1"/>
</dbReference>
<evidence type="ECO:0000256" key="5">
    <source>
        <dbReference type="ARBA" id="ARBA00023239"/>
    </source>
</evidence>
<evidence type="ECO:0000256" key="8">
    <source>
        <dbReference type="SAM" id="MobiDB-lite"/>
    </source>
</evidence>
<feature type="region of interest" description="Disordered" evidence="8">
    <location>
        <begin position="1"/>
        <end position="33"/>
    </location>
</feature>
<protein>
    <recommendedName>
        <fullName evidence="11">Tyrosine decarboxylase</fullName>
    </recommendedName>
</protein>
<comment type="cofactor">
    <cofactor evidence="1 6 7">
        <name>pyridoxal 5'-phosphate</name>
        <dbReference type="ChEBI" id="CHEBI:597326"/>
    </cofactor>
</comment>
<proteinExistence type="inferred from homology"/>
<organism evidence="9 10">
    <name type="scientific">Naegleria lovaniensis</name>
    <name type="common">Amoeba</name>
    <dbReference type="NCBI Taxonomy" id="51637"/>
    <lineage>
        <taxon>Eukaryota</taxon>
        <taxon>Discoba</taxon>
        <taxon>Heterolobosea</taxon>
        <taxon>Tetramitia</taxon>
        <taxon>Eutetramitia</taxon>
        <taxon>Vahlkampfiidae</taxon>
        <taxon>Naegleria</taxon>
    </lineage>
</organism>
<dbReference type="PRINTS" id="PR00800">
    <property type="entry name" value="YHDCRBOXLASE"/>
</dbReference>
<dbReference type="InterPro" id="IPR002129">
    <property type="entry name" value="PyrdxlP-dep_de-COase"/>
</dbReference>
<dbReference type="GeneID" id="68094122"/>
<keyword evidence="4 6" id="KW-0663">Pyridoxal phosphate</keyword>
<evidence type="ECO:0000313" key="9">
    <source>
        <dbReference type="EMBL" id="KAG2387334.1"/>
    </source>
</evidence>
<keyword evidence="3" id="KW-0210">Decarboxylase</keyword>
<evidence type="ECO:0000256" key="2">
    <source>
        <dbReference type="ARBA" id="ARBA00009533"/>
    </source>
</evidence>
<sequence>MIPNNNNNYNNLPSSSYYSTTTNHSDPNSTTTTTTAITETTTASLNFQHPWSSDDFKNHLQTTGEFITEYYEKLIHASSSKDQSFPVCSQVQPGYLAKLLPSEAPLKGEQFEDILKDISEKIIPGVTHWQHPNFYSFFSANFSYPALIGDMFSGMFNVIGFSWITSPACTELETIVMDWLAKALHLPKFYLSETTGGGSIQDTASSAGIVAILSAKEAKRSQLKSQLGQDQFNEADFQSKLVCYVSDQTHSSIQKACMVTGVLHLRKIPSFPSTYDMNYNELEKAIEQDEKNGLIPFFVCGTIGTTSSTAIDDLSKIGPICKQHGIFLHVDAAFLGATLLLPECRNKFVGDECEALKYSDSFTFNPHKWMLTNFDCCAFWIKERKHLKNALSIDPEYLKNKASATGLVTDYRDWQIPLGRRFRSLKLWFVMRIYGIEGLQSYLRHHIELAKYFENHIQQQASRFEIVAPRVASLVCFHAKLSTEHEKEWTLQKENRLNEILVERINASGLMYLSHTVLSGKYSLRMAICGSFTNFQHVQFAISTIEDHLSKLLESVKNGSVAL</sequence>
<comment type="similarity">
    <text evidence="2 7">Belongs to the group II decarboxylase family.</text>
</comment>
<dbReference type="PANTHER" id="PTHR11999">
    <property type="entry name" value="GROUP II PYRIDOXAL-5-PHOSPHATE DECARBOXYLASE"/>
    <property type="match status" value="1"/>
</dbReference>
<comment type="caution">
    <text evidence="9">The sequence shown here is derived from an EMBL/GenBank/DDBJ whole genome shotgun (WGS) entry which is preliminary data.</text>
</comment>
<dbReference type="GO" id="GO:0006520">
    <property type="term" value="P:amino acid metabolic process"/>
    <property type="evidence" value="ECO:0007669"/>
    <property type="project" value="InterPro"/>
</dbReference>
<dbReference type="PROSITE" id="PS00392">
    <property type="entry name" value="DDC_GAD_HDC_YDC"/>
    <property type="match status" value="1"/>
</dbReference>
<evidence type="ECO:0000256" key="1">
    <source>
        <dbReference type="ARBA" id="ARBA00001933"/>
    </source>
</evidence>
<evidence type="ECO:0008006" key="11">
    <source>
        <dbReference type="Google" id="ProtNLM"/>
    </source>
</evidence>
<keyword evidence="10" id="KW-1185">Reference proteome</keyword>
<keyword evidence="5 7" id="KW-0456">Lyase</keyword>
<gene>
    <name evidence="9" type="ORF">C9374_001666</name>
</gene>
<dbReference type="Gene3D" id="3.40.640.10">
    <property type="entry name" value="Type I PLP-dependent aspartate aminotransferase-like (Major domain)"/>
    <property type="match status" value="1"/>
</dbReference>
<dbReference type="GO" id="GO:0005737">
    <property type="term" value="C:cytoplasm"/>
    <property type="evidence" value="ECO:0007669"/>
    <property type="project" value="TreeGrafter"/>
</dbReference>
<dbReference type="InterPro" id="IPR015421">
    <property type="entry name" value="PyrdxlP-dep_Trfase_major"/>
</dbReference>
<dbReference type="GO" id="GO:0016831">
    <property type="term" value="F:carboxy-lyase activity"/>
    <property type="evidence" value="ECO:0007669"/>
    <property type="project" value="UniProtKB-KW"/>
</dbReference>
<dbReference type="Gene3D" id="3.90.1150.10">
    <property type="entry name" value="Aspartate Aminotransferase, domain 1"/>
    <property type="match status" value="1"/>
</dbReference>
<name>A0AA88GX70_NAELO</name>
<dbReference type="RefSeq" id="XP_044551326.1">
    <property type="nucleotide sequence ID" value="XM_044690998.1"/>
</dbReference>
<evidence type="ECO:0000313" key="10">
    <source>
        <dbReference type="Proteomes" id="UP000816034"/>
    </source>
</evidence>
<dbReference type="InterPro" id="IPR015424">
    <property type="entry name" value="PyrdxlP-dep_Trfase"/>
</dbReference>
<evidence type="ECO:0000256" key="3">
    <source>
        <dbReference type="ARBA" id="ARBA00022793"/>
    </source>
</evidence>
<dbReference type="Gene3D" id="1.20.1340.10">
    <property type="entry name" value="dopa decarboxylase, N-terminal domain"/>
    <property type="match status" value="1"/>
</dbReference>
<evidence type="ECO:0000256" key="4">
    <source>
        <dbReference type="ARBA" id="ARBA00022898"/>
    </source>
</evidence>
<dbReference type="GO" id="GO:0030170">
    <property type="term" value="F:pyridoxal phosphate binding"/>
    <property type="evidence" value="ECO:0007669"/>
    <property type="project" value="InterPro"/>
</dbReference>
<dbReference type="AlphaFoldDB" id="A0AA88GX70"/>
<accession>A0AA88GX70</accession>
<evidence type="ECO:0000256" key="7">
    <source>
        <dbReference type="RuleBase" id="RU000382"/>
    </source>
</evidence>
<dbReference type="Pfam" id="PF00282">
    <property type="entry name" value="Pyridoxal_deC"/>
    <property type="match status" value="1"/>
</dbReference>
<dbReference type="InterPro" id="IPR021115">
    <property type="entry name" value="Pyridoxal-P_BS"/>
</dbReference>
<dbReference type="EMBL" id="PYSW02000013">
    <property type="protein sequence ID" value="KAG2387334.1"/>
    <property type="molecule type" value="Genomic_DNA"/>
</dbReference>
<evidence type="ECO:0000256" key="6">
    <source>
        <dbReference type="PIRSR" id="PIRSR602129-50"/>
    </source>
</evidence>